<evidence type="ECO:0000313" key="6">
    <source>
        <dbReference type="Proteomes" id="UP000664132"/>
    </source>
</evidence>
<dbReference type="PANTHER" id="PTHR42877:SF4">
    <property type="entry name" value="FAD_NAD(P)-BINDING DOMAIN-CONTAINING PROTEIN-RELATED"/>
    <property type="match status" value="1"/>
</dbReference>
<dbReference type="GO" id="GO:0004499">
    <property type="term" value="F:N,N-dimethylaniline monooxygenase activity"/>
    <property type="evidence" value="ECO:0007669"/>
    <property type="project" value="InterPro"/>
</dbReference>
<evidence type="ECO:0000256" key="1">
    <source>
        <dbReference type="ARBA" id="ARBA00010139"/>
    </source>
</evidence>
<keyword evidence="4" id="KW-0560">Oxidoreductase</keyword>
<dbReference type="InterPro" id="IPR051209">
    <property type="entry name" value="FAD-bind_Monooxygenase_sf"/>
</dbReference>
<evidence type="ECO:0000256" key="4">
    <source>
        <dbReference type="ARBA" id="ARBA00023002"/>
    </source>
</evidence>
<keyword evidence="2" id="KW-0285">Flavoprotein</keyword>
<comment type="caution">
    <text evidence="5">The sequence shown here is derived from an EMBL/GenBank/DDBJ whole genome shotgun (WGS) entry which is preliminary data.</text>
</comment>
<dbReference type="OrthoDB" id="74360at2759"/>
<evidence type="ECO:0000256" key="2">
    <source>
        <dbReference type="ARBA" id="ARBA00022630"/>
    </source>
</evidence>
<dbReference type="PANTHER" id="PTHR42877">
    <property type="entry name" value="L-ORNITHINE N(5)-MONOOXYGENASE-RELATED"/>
    <property type="match status" value="1"/>
</dbReference>
<evidence type="ECO:0000256" key="3">
    <source>
        <dbReference type="ARBA" id="ARBA00022827"/>
    </source>
</evidence>
<dbReference type="GO" id="GO:0050660">
    <property type="term" value="F:flavin adenine dinucleotide binding"/>
    <property type="evidence" value="ECO:0007669"/>
    <property type="project" value="InterPro"/>
</dbReference>
<dbReference type="AlphaFoldDB" id="A0A8H7TES6"/>
<proteinExistence type="inferred from homology"/>
<name>A0A8H7TES6_9HELO</name>
<sequence>MSDPNPSPTMEYGRNTNRADVLIIGAGLSGMTTAIDMIRKGNGRNFIIIEKGNQVGGTWNDQRYPGCCCDVWSHLYSLSFEPNPSWTREYPGQEEILDYIVDLAHKYQLYKHIRFNSSVEEARWDETTYTWKTKIARLGSKDSEFGQSYTVTSDFLVSGVGQLNVPKYPDIQGIDSFSGKLMHSARWDWDYDLTDKKIGIIGNGATAAQIIPEIAKVCKGLTVFQRTPNWVIPRDDKPITPMRQAAYKYLPFVRRRYRAGLMDFRESFFDVVFDVKSPVHEFMMSVSKNHMEAQLPGEKYAKLREQLQPHYAVGCKRVIITDDYFPTFTRPNVLLETTPIQEITQNGVKVEGGKEHDFDLLVLATGFKTTQFMFPIKIYGSNGKSMEDIWSSGASAYLGMTVPTLPNFSMLYGPNTNLGHNSIILMIEAQALYINTLISKVKAAKAKGGKLRIEPKAAVVETYNKEIQARLAESAFADPNCNSWYKNEAGLITNNWADAVIPYQKRTSSINWDEYEISGSAADGVKAEGTTSWSRVVEETQVSNTALLVGLLTTTGAVLAGTLYRGSLKSMLRH</sequence>
<dbReference type="GO" id="GO:0050661">
    <property type="term" value="F:NADP binding"/>
    <property type="evidence" value="ECO:0007669"/>
    <property type="project" value="InterPro"/>
</dbReference>
<dbReference type="Proteomes" id="UP000664132">
    <property type="component" value="Unassembled WGS sequence"/>
</dbReference>
<dbReference type="EMBL" id="JAFJYH010000136">
    <property type="protein sequence ID" value="KAG4418141.1"/>
    <property type="molecule type" value="Genomic_DNA"/>
</dbReference>
<dbReference type="Pfam" id="PF00743">
    <property type="entry name" value="FMO-like"/>
    <property type="match status" value="1"/>
</dbReference>
<dbReference type="SUPFAM" id="SSF51905">
    <property type="entry name" value="FAD/NAD(P)-binding domain"/>
    <property type="match status" value="2"/>
</dbReference>
<keyword evidence="3" id="KW-0274">FAD</keyword>
<evidence type="ECO:0008006" key="7">
    <source>
        <dbReference type="Google" id="ProtNLM"/>
    </source>
</evidence>
<dbReference type="Gene3D" id="3.50.50.60">
    <property type="entry name" value="FAD/NAD(P)-binding domain"/>
    <property type="match status" value="2"/>
</dbReference>
<dbReference type="InterPro" id="IPR036188">
    <property type="entry name" value="FAD/NAD-bd_sf"/>
</dbReference>
<organism evidence="5 6">
    <name type="scientific">Cadophora malorum</name>
    <dbReference type="NCBI Taxonomy" id="108018"/>
    <lineage>
        <taxon>Eukaryota</taxon>
        <taxon>Fungi</taxon>
        <taxon>Dikarya</taxon>
        <taxon>Ascomycota</taxon>
        <taxon>Pezizomycotina</taxon>
        <taxon>Leotiomycetes</taxon>
        <taxon>Helotiales</taxon>
        <taxon>Ploettnerulaceae</taxon>
        <taxon>Cadophora</taxon>
    </lineage>
</organism>
<keyword evidence="6" id="KW-1185">Reference proteome</keyword>
<gene>
    <name evidence="5" type="ORF">IFR04_008734</name>
</gene>
<accession>A0A8H7TES6</accession>
<evidence type="ECO:0000313" key="5">
    <source>
        <dbReference type="EMBL" id="KAG4418141.1"/>
    </source>
</evidence>
<comment type="similarity">
    <text evidence="1">Belongs to the FAD-binding monooxygenase family.</text>
</comment>
<dbReference type="InterPro" id="IPR020946">
    <property type="entry name" value="Flavin_mOase-like"/>
</dbReference>
<reference evidence="5" key="1">
    <citation type="submission" date="2021-02" db="EMBL/GenBank/DDBJ databases">
        <title>Genome sequence Cadophora malorum strain M34.</title>
        <authorList>
            <person name="Stefanovic E."/>
            <person name="Vu D."/>
            <person name="Scully C."/>
            <person name="Dijksterhuis J."/>
            <person name="Roader J."/>
            <person name="Houbraken J."/>
        </authorList>
    </citation>
    <scope>NUCLEOTIDE SEQUENCE</scope>
    <source>
        <strain evidence="5">M34</strain>
    </source>
</reference>
<protein>
    <recommendedName>
        <fullName evidence="7">Flavin-binding monooxygenase</fullName>
    </recommendedName>
</protein>